<dbReference type="SUPFAM" id="SSF53067">
    <property type="entry name" value="Actin-like ATPase domain"/>
    <property type="match status" value="1"/>
</dbReference>
<keyword evidence="3" id="KW-1185">Reference proteome</keyword>
<evidence type="ECO:0000313" key="3">
    <source>
        <dbReference type="Proteomes" id="UP001170310"/>
    </source>
</evidence>
<feature type="domain" description="Ppx/GppA phosphatase N-terminal" evidence="1">
    <location>
        <begin position="3"/>
        <end position="66"/>
    </location>
</feature>
<dbReference type="GO" id="GO:0008894">
    <property type="term" value="F:guanosine-5'-triphosphate,3'-diphosphate diphosphatase activity"/>
    <property type="evidence" value="ECO:0007669"/>
    <property type="project" value="UniProtKB-EC"/>
</dbReference>
<dbReference type="RefSeq" id="WP_368506740.1">
    <property type="nucleotide sequence ID" value="NZ_JAUOQO010000731.1"/>
</dbReference>
<dbReference type="Proteomes" id="UP001170310">
    <property type="component" value="Unassembled WGS sequence"/>
</dbReference>
<accession>A0AAW7YT71</accession>
<gene>
    <name evidence="2" type="ORF">Q4528_15245</name>
</gene>
<sequence length="82" mass="8730">LKTIQQQVVACGSLDKLDIQGLAEERKPVFASGLAIIIALFESLQIEGLILAGGALREGLVYGLLSQKETSSVRARTAESFV</sequence>
<reference evidence="2" key="1">
    <citation type="submission" date="2023-07" db="EMBL/GenBank/DDBJ databases">
        <title>Genome content predicts the carbon catabolic preferences of heterotrophic bacteria.</title>
        <authorList>
            <person name="Gralka M."/>
        </authorList>
    </citation>
    <scope>NUCLEOTIDE SEQUENCE</scope>
    <source>
        <strain evidence="2">E2R20</strain>
    </source>
</reference>
<dbReference type="EC" id="3.6.1.40" evidence="2"/>
<name>A0AAW7YT71_9STAP</name>
<feature type="non-terminal residue" evidence="2">
    <location>
        <position position="82"/>
    </location>
</feature>
<keyword evidence="2" id="KW-0378">Hydrolase</keyword>
<dbReference type="InterPro" id="IPR003695">
    <property type="entry name" value="Ppx_GppA_N"/>
</dbReference>
<protein>
    <submittedName>
        <fullName evidence="2">Guanosine-5'-triphosphate,3'-diphosphate pyrophosphatase</fullName>
        <ecNumber evidence="2">3.6.1.40</ecNumber>
    </submittedName>
</protein>
<dbReference type="InterPro" id="IPR043129">
    <property type="entry name" value="ATPase_NBD"/>
</dbReference>
<evidence type="ECO:0000259" key="1">
    <source>
        <dbReference type="Pfam" id="PF02541"/>
    </source>
</evidence>
<dbReference type="EMBL" id="JAUOQO010000731">
    <property type="protein sequence ID" value="MDO6575470.1"/>
    <property type="molecule type" value="Genomic_DNA"/>
</dbReference>
<organism evidence="2 3">
    <name type="scientific">Staphylococcus pasteuri_A</name>
    <dbReference type="NCBI Taxonomy" id="3062664"/>
    <lineage>
        <taxon>Bacteria</taxon>
        <taxon>Bacillati</taxon>
        <taxon>Bacillota</taxon>
        <taxon>Bacilli</taxon>
        <taxon>Bacillales</taxon>
        <taxon>Staphylococcaceae</taxon>
        <taxon>Staphylococcus</taxon>
    </lineage>
</organism>
<dbReference type="AlphaFoldDB" id="A0AAW7YT71"/>
<dbReference type="Pfam" id="PF02541">
    <property type="entry name" value="Ppx-GppA"/>
    <property type="match status" value="1"/>
</dbReference>
<dbReference type="Gene3D" id="3.30.420.150">
    <property type="entry name" value="Exopolyphosphatase. Domain 2"/>
    <property type="match status" value="1"/>
</dbReference>
<comment type="caution">
    <text evidence="2">The sequence shown here is derived from an EMBL/GenBank/DDBJ whole genome shotgun (WGS) entry which is preliminary data.</text>
</comment>
<evidence type="ECO:0000313" key="2">
    <source>
        <dbReference type="EMBL" id="MDO6575470.1"/>
    </source>
</evidence>
<proteinExistence type="predicted"/>
<feature type="non-terminal residue" evidence="2">
    <location>
        <position position="1"/>
    </location>
</feature>